<feature type="binding site" evidence="11">
    <location>
        <position position="191"/>
    </location>
    <ligand>
        <name>substrate</name>
    </ligand>
</feature>
<evidence type="ECO:0000256" key="7">
    <source>
        <dbReference type="ARBA" id="ARBA00022777"/>
    </source>
</evidence>
<evidence type="ECO:0000256" key="8">
    <source>
        <dbReference type="ARBA" id="ARBA00022840"/>
    </source>
</evidence>
<dbReference type="Proteomes" id="UP000549765">
    <property type="component" value="Unassembled WGS sequence"/>
</dbReference>
<dbReference type="Gene3D" id="3.40.1190.20">
    <property type="match status" value="1"/>
</dbReference>
<feature type="binding site" evidence="11">
    <location>
        <position position="42"/>
    </location>
    <ligand>
        <name>substrate</name>
    </ligand>
</feature>
<comment type="catalytic activity">
    <reaction evidence="1 11">
        <text>5-(2-hydroxyethyl)-4-methylthiazole + ATP = 4-methyl-5-(2-phosphooxyethyl)-thiazole + ADP + H(+)</text>
        <dbReference type="Rhea" id="RHEA:24212"/>
        <dbReference type="ChEBI" id="CHEBI:15378"/>
        <dbReference type="ChEBI" id="CHEBI:17957"/>
        <dbReference type="ChEBI" id="CHEBI:30616"/>
        <dbReference type="ChEBI" id="CHEBI:58296"/>
        <dbReference type="ChEBI" id="CHEBI:456216"/>
        <dbReference type="EC" id="2.7.1.50"/>
    </reaction>
</comment>
<dbReference type="GO" id="GO:0009228">
    <property type="term" value="P:thiamine biosynthetic process"/>
    <property type="evidence" value="ECO:0007669"/>
    <property type="project" value="UniProtKB-KW"/>
</dbReference>
<evidence type="ECO:0000256" key="5">
    <source>
        <dbReference type="ARBA" id="ARBA00022723"/>
    </source>
</evidence>
<proteinExistence type="inferred from homology"/>
<comment type="pathway">
    <text evidence="3 11">Cofactor biosynthesis; thiamine diphosphate biosynthesis; 4-methyl-5-(2-phosphoethyl)-thiazole from 5-(2-hydroxyethyl)-4-methylthiazole: step 1/1.</text>
</comment>
<evidence type="ECO:0000256" key="9">
    <source>
        <dbReference type="ARBA" id="ARBA00022842"/>
    </source>
</evidence>
<evidence type="ECO:0000256" key="3">
    <source>
        <dbReference type="ARBA" id="ARBA00004868"/>
    </source>
</evidence>
<dbReference type="CDD" id="cd01170">
    <property type="entry name" value="THZ_kinase"/>
    <property type="match status" value="1"/>
</dbReference>
<comment type="caution">
    <text evidence="12">The sequence shown here is derived from an EMBL/GenBank/DDBJ whole genome shotgun (WGS) entry which is preliminary data.</text>
</comment>
<evidence type="ECO:0000256" key="10">
    <source>
        <dbReference type="ARBA" id="ARBA00022977"/>
    </source>
</evidence>
<keyword evidence="8 11" id="KW-0067">ATP-binding</keyword>
<dbReference type="InterPro" id="IPR029056">
    <property type="entry name" value="Ribokinase-like"/>
</dbReference>
<dbReference type="AlphaFoldDB" id="A0A7X6N0P7"/>
<accession>A0A7X6N0P7</accession>
<comment type="cofactor">
    <cofactor evidence="2 11">
        <name>Mg(2+)</name>
        <dbReference type="ChEBI" id="CHEBI:18420"/>
    </cofactor>
</comment>
<dbReference type="SUPFAM" id="SSF53613">
    <property type="entry name" value="Ribokinase-like"/>
    <property type="match status" value="1"/>
</dbReference>
<evidence type="ECO:0000313" key="12">
    <source>
        <dbReference type="EMBL" id="NKZ23636.1"/>
    </source>
</evidence>
<sequence length="267" mass="27916">MLNYQLLDQVRATTPVIVTFANYVTPQIVANAVNVIGGSPIMSLEPAEAPALVSMATAVTLNLGTAQSAELDFVELVALGKAANTLGLPVIIDPVAVSVPFRSQYVARLLKEIQVDVIRGNASEIAHFAGVAAESRGIDAVGEVDIEAVAVAAARNTDMLIVLTGPTDIVTDGHKVFKIKNGHELLAANVGSGDMLSSVLGTFLLKGQDRLEGLALATLAMGVAGQLAGQQNEGKPGTFSAALLDELYQLTPAKLEEFGDWEELDVK</sequence>
<name>A0A7X6N0P7_9LACO</name>
<evidence type="ECO:0000256" key="2">
    <source>
        <dbReference type="ARBA" id="ARBA00001946"/>
    </source>
</evidence>
<keyword evidence="9 11" id="KW-0460">Magnesium</keyword>
<dbReference type="EC" id="2.7.1.50" evidence="11"/>
<keyword evidence="5 11" id="KW-0479">Metal-binding</keyword>
<keyword evidence="6 11" id="KW-0547">Nucleotide-binding</keyword>
<feature type="binding site" evidence="11">
    <location>
        <position position="119"/>
    </location>
    <ligand>
        <name>ATP</name>
        <dbReference type="ChEBI" id="CHEBI:30616"/>
    </ligand>
</feature>
<dbReference type="HAMAP" id="MF_00228">
    <property type="entry name" value="Thz_kinase"/>
    <property type="match status" value="1"/>
</dbReference>
<dbReference type="EMBL" id="JAAXPN010000001">
    <property type="protein sequence ID" value="NKZ23636.1"/>
    <property type="molecule type" value="Genomic_DNA"/>
</dbReference>
<dbReference type="PRINTS" id="PR01099">
    <property type="entry name" value="HYETHTZKNASE"/>
</dbReference>
<dbReference type="RefSeq" id="WP_168721421.1">
    <property type="nucleotide sequence ID" value="NZ_JAAXPN010000001.1"/>
</dbReference>
<dbReference type="Pfam" id="PF02110">
    <property type="entry name" value="HK"/>
    <property type="match status" value="1"/>
</dbReference>
<feature type="binding site" evidence="11">
    <location>
        <position position="164"/>
    </location>
    <ligand>
        <name>ATP</name>
        <dbReference type="ChEBI" id="CHEBI:30616"/>
    </ligand>
</feature>
<dbReference type="GO" id="GO:0000287">
    <property type="term" value="F:magnesium ion binding"/>
    <property type="evidence" value="ECO:0007669"/>
    <property type="project" value="UniProtKB-UniRule"/>
</dbReference>
<dbReference type="GO" id="GO:0009229">
    <property type="term" value="P:thiamine diphosphate biosynthetic process"/>
    <property type="evidence" value="ECO:0007669"/>
    <property type="project" value="UniProtKB-UniRule"/>
</dbReference>
<dbReference type="NCBIfam" id="NF006830">
    <property type="entry name" value="PRK09355.1"/>
    <property type="match status" value="1"/>
</dbReference>
<evidence type="ECO:0000256" key="4">
    <source>
        <dbReference type="ARBA" id="ARBA00022679"/>
    </source>
</evidence>
<keyword evidence="10 11" id="KW-0784">Thiamine biosynthesis</keyword>
<comment type="function">
    <text evidence="11">Catalyzes the phosphorylation of the hydroxyl group of 4-methyl-5-beta-hydroxyethylthiazole (THZ).</text>
</comment>
<comment type="similarity">
    <text evidence="11">Belongs to the Thz kinase family.</text>
</comment>
<evidence type="ECO:0000256" key="1">
    <source>
        <dbReference type="ARBA" id="ARBA00001771"/>
    </source>
</evidence>
<dbReference type="PIRSF" id="PIRSF000513">
    <property type="entry name" value="Thz_kinase"/>
    <property type="match status" value="1"/>
</dbReference>
<evidence type="ECO:0000256" key="11">
    <source>
        <dbReference type="HAMAP-Rule" id="MF_00228"/>
    </source>
</evidence>
<evidence type="ECO:0000256" key="6">
    <source>
        <dbReference type="ARBA" id="ARBA00022741"/>
    </source>
</evidence>
<evidence type="ECO:0000313" key="13">
    <source>
        <dbReference type="Proteomes" id="UP000549765"/>
    </source>
</evidence>
<dbReference type="GO" id="GO:0005524">
    <property type="term" value="F:ATP binding"/>
    <property type="evidence" value="ECO:0007669"/>
    <property type="project" value="UniProtKB-UniRule"/>
</dbReference>
<keyword evidence="4 11" id="KW-0808">Transferase</keyword>
<dbReference type="UniPathway" id="UPA00060">
    <property type="reaction ID" value="UER00139"/>
</dbReference>
<keyword evidence="7 11" id="KW-0418">Kinase</keyword>
<organism evidence="12 13">
    <name type="scientific">Periweissella fabalis</name>
    <dbReference type="NCBI Taxonomy" id="1070421"/>
    <lineage>
        <taxon>Bacteria</taxon>
        <taxon>Bacillati</taxon>
        <taxon>Bacillota</taxon>
        <taxon>Bacilli</taxon>
        <taxon>Lactobacillales</taxon>
        <taxon>Lactobacillaceae</taxon>
        <taxon>Periweissella</taxon>
    </lineage>
</organism>
<protein>
    <recommendedName>
        <fullName evidence="11">Hydroxyethylthiazole kinase</fullName>
        <ecNumber evidence="11">2.7.1.50</ecNumber>
    </recommendedName>
    <alternativeName>
        <fullName evidence="11">4-methyl-5-beta-hydroxyethylthiazole kinase</fullName>
        <shortName evidence="11">TH kinase</shortName>
        <shortName evidence="11">Thz kinase</shortName>
    </alternativeName>
</protein>
<reference evidence="12 13" key="1">
    <citation type="submission" date="2020-04" db="EMBL/GenBank/DDBJ databases">
        <title>MicrobeNet Type strains.</title>
        <authorList>
            <person name="Nicholson A.C."/>
        </authorList>
    </citation>
    <scope>NUCLEOTIDE SEQUENCE [LARGE SCALE GENOMIC DNA]</scope>
    <source>
        <strain evidence="12 13">CCUG 61472</strain>
    </source>
</reference>
<gene>
    <name evidence="11 12" type="primary">thiM</name>
    <name evidence="12" type="ORF">HF964_02285</name>
</gene>
<keyword evidence="13" id="KW-1185">Reference proteome</keyword>
<dbReference type="InterPro" id="IPR000417">
    <property type="entry name" value="Hyethyz_kinase"/>
</dbReference>
<dbReference type="GO" id="GO:0004417">
    <property type="term" value="F:hydroxyethylthiazole kinase activity"/>
    <property type="evidence" value="ECO:0007669"/>
    <property type="project" value="UniProtKB-UniRule"/>
</dbReference>